<protein>
    <submittedName>
        <fullName evidence="2">ECF transporter S component</fullName>
    </submittedName>
</protein>
<dbReference type="AlphaFoldDB" id="A0A6N8U9G1"/>
<name>A0A6N8U9G1_9FIRM</name>
<gene>
    <name evidence="2" type="ORF">GSF08_11245</name>
</gene>
<evidence type="ECO:0000313" key="2">
    <source>
        <dbReference type="EMBL" id="MXQ74500.1"/>
    </source>
</evidence>
<feature type="transmembrane region" description="Helical" evidence="1">
    <location>
        <begin position="45"/>
        <end position="74"/>
    </location>
</feature>
<dbReference type="RefSeq" id="WP_160625885.1">
    <property type="nucleotide sequence ID" value="NZ_WUUQ01000008.1"/>
</dbReference>
<organism evidence="2 3">
    <name type="scientific">Copranaerobaculum intestinale</name>
    <dbReference type="NCBI Taxonomy" id="2692629"/>
    <lineage>
        <taxon>Bacteria</taxon>
        <taxon>Bacillati</taxon>
        <taxon>Bacillota</taxon>
        <taxon>Erysipelotrichia</taxon>
        <taxon>Erysipelotrichales</taxon>
        <taxon>Erysipelotrichaceae</taxon>
        <taxon>Copranaerobaculum</taxon>
    </lineage>
</organism>
<feature type="transmembrane region" description="Helical" evidence="1">
    <location>
        <begin position="166"/>
        <end position="196"/>
    </location>
</feature>
<feature type="transmembrane region" description="Helical" evidence="1">
    <location>
        <begin position="12"/>
        <end position="33"/>
    </location>
</feature>
<feature type="transmembrane region" description="Helical" evidence="1">
    <location>
        <begin position="129"/>
        <end position="154"/>
    </location>
</feature>
<comment type="caution">
    <text evidence="2">The sequence shown here is derived from an EMBL/GenBank/DDBJ whole genome shotgun (WGS) entry which is preliminary data.</text>
</comment>
<dbReference type="Proteomes" id="UP000434036">
    <property type="component" value="Unassembled WGS sequence"/>
</dbReference>
<keyword evidence="1" id="KW-1133">Transmembrane helix</keyword>
<keyword evidence="1" id="KW-0472">Membrane</keyword>
<accession>A0A6N8U9G1</accession>
<reference evidence="2 3" key="1">
    <citation type="submission" date="2019-12" db="EMBL/GenBank/DDBJ databases">
        <authorList>
            <person name="Yang R."/>
        </authorList>
    </citation>
    <scope>NUCLEOTIDE SEQUENCE [LARGE SCALE GENOMIC DNA]</scope>
    <source>
        <strain evidence="2 3">DONG20-135</strain>
    </source>
</reference>
<dbReference type="Pfam" id="PF12822">
    <property type="entry name" value="ECF_trnsprt"/>
    <property type="match status" value="1"/>
</dbReference>
<dbReference type="EMBL" id="WUUQ01000008">
    <property type="protein sequence ID" value="MXQ74500.1"/>
    <property type="molecule type" value="Genomic_DNA"/>
</dbReference>
<keyword evidence="1" id="KW-0812">Transmembrane</keyword>
<dbReference type="Gene3D" id="1.10.1760.20">
    <property type="match status" value="1"/>
</dbReference>
<feature type="transmembrane region" description="Helical" evidence="1">
    <location>
        <begin position="94"/>
        <end position="117"/>
    </location>
</feature>
<sequence>MKKKNQVFRMAVLAMLLAVQLVLMFTPLGFIPIGPVRMTTMHIPVIIAGIVLGVKGGAAMGAVFGICSIIIGTISPTPTSFVFSPFYSVGAFSGNFNSVIIAMVPRILIGVFAALVYQQMKKMIRNQDAAVAASAFVGSLTNTVLVMLGIYLFFGKSYAAATNISYDVLITAIMGIITTNGIVEAIGGVLIVMVVIRAIHPIIKKCSV</sequence>
<dbReference type="GO" id="GO:0022857">
    <property type="term" value="F:transmembrane transporter activity"/>
    <property type="evidence" value="ECO:0007669"/>
    <property type="project" value="InterPro"/>
</dbReference>
<reference evidence="2 3" key="2">
    <citation type="submission" date="2020-01" db="EMBL/GenBank/DDBJ databases">
        <title>Clostridiaceae sp. nov. isolated from the gut of human by culturomics.</title>
        <authorList>
            <person name="Chang Y."/>
        </authorList>
    </citation>
    <scope>NUCLEOTIDE SEQUENCE [LARGE SCALE GENOMIC DNA]</scope>
    <source>
        <strain evidence="2 3">DONG20-135</strain>
    </source>
</reference>
<evidence type="ECO:0000313" key="3">
    <source>
        <dbReference type="Proteomes" id="UP000434036"/>
    </source>
</evidence>
<keyword evidence="3" id="KW-1185">Reference proteome</keyword>
<dbReference type="InterPro" id="IPR024529">
    <property type="entry name" value="ECF_trnsprt_substrate-spec"/>
</dbReference>
<evidence type="ECO:0000256" key="1">
    <source>
        <dbReference type="SAM" id="Phobius"/>
    </source>
</evidence>
<proteinExistence type="predicted"/>